<evidence type="ECO:0000313" key="7">
    <source>
        <dbReference type="Proteomes" id="UP000183210"/>
    </source>
</evidence>
<dbReference type="InterPro" id="IPR017853">
    <property type="entry name" value="GH"/>
</dbReference>
<evidence type="ECO:0000256" key="4">
    <source>
        <dbReference type="SAM" id="SignalP"/>
    </source>
</evidence>
<dbReference type="RefSeq" id="WP_233432163.1">
    <property type="nucleotide sequence ID" value="NZ_FOEV01000007.1"/>
</dbReference>
<proteinExistence type="predicted"/>
<dbReference type="GO" id="GO:0004553">
    <property type="term" value="F:hydrolase activity, hydrolyzing O-glycosyl compounds"/>
    <property type="evidence" value="ECO:0007669"/>
    <property type="project" value="InterPro"/>
</dbReference>
<dbReference type="PANTHER" id="PTHR34142:SF1">
    <property type="entry name" value="GLYCOSIDE HYDROLASE FAMILY 5 DOMAIN-CONTAINING PROTEIN"/>
    <property type="match status" value="1"/>
</dbReference>
<feature type="chain" id="PRO_5040759774" evidence="4">
    <location>
        <begin position="35"/>
        <end position="764"/>
    </location>
</feature>
<dbReference type="AlphaFoldDB" id="A0A9X8MDI9"/>
<organism evidence="6 7">
    <name type="scientific">Pseudomonas lutea</name>
    <dbReference type="NCBI Taxonomy" id="243924"/>
    <lineage>
        <taxon>Bacteria</taxon>
        <taxon>Pseudomonadati</taxon>
        <taxon>Pseudomonadota</taxon>
        <taxon>Gammaproteobacteria</taxon>
        <taxon>Pseudomonadales</taxon>
        <taxon>Pseudomonadaceae</taxon>
        <taxon>Pseudomonas</taxon>
    </lineage>
</organism>
<keyword evidence="2" id="KW-0326">Glycosidase</keyword>
<name>A0A9X8MDI9_9PSED</name>
<feature type="compositionally biased region" description="Pro residues" evidence="3">
    <location>
        <begin position="415"/>
        <end position="425"/>
    </location>
</feature>
<accession>A0A9X8MDI9</accession>
<comment type="caution">
    <text evidence="6">The sequence shown here is derived from an EMBL/GenBank/DDBJ whole genome shotgun (WGS) entry which is preliminary data.</text>
</comment>
<evidence type="ECO:0000313" key="6">
    <source>
        <dbReference type="EMBL" id="SEQ67966.1"/>
    </source>
</evidence>
<sequence>MKSSSRRSRSLAFKVMRQCALPLAALLVSSSAVASVDLVGLNLSGAGFASHVLPGINGTNYIFPTESYFKQWSEKGIKLVRFPIIWERLQPTLGGALDAKYVQLIDSTFSYAEKHNVKIILDLHNYARYRGQIIGTSGVPYARYQEIMTKIAQRWSSQKSLYAYDIMNEPNGALNYWNTAAQYGINGVRAVDTVRPIIVEGNGWAEATRWEQWNNTLLDLKDPSNNLIFSAHTYFDNNAGGNYESVDVSKLDPMYGVERVKPFIEWLKKHGKKGYIGEFGIPDNDSRWNTIMDNMLAYLAQNCIPATYWAAGPGWGNYFMSVEPINGVERPQWTTLKKYVNNTRCTAFGPINGTDATAPSQPAKPAQPAVPAQPATPSKPATPAPSKPVTTTPATPSQPVTAPATPAVPAMPAKPATPAPVPAQPATPSQPAKPVVQPVTPFTRSGIDLVGLNLSGAAFAPHVVPGKNGVDYLYPTEADFKQWNQKGIRLIRFPILWERIQPKLSTMLDPNQVGLIQTTMNLAQKYNIKVILDVHNNGRYNGNIIGAGQVTYTHFWDLMYRIAYRWASHPALYGYDIMAKPHDMDSYWLKAAQSGIDGVRTVDHTHPVIVEGNAWSNASLWPYYNDSLLSLKDSANNIIFAAHVYLDKDGSGTYSPEDTSQLNAMLGVNRAKPFVDWLKKNGKKGYIAEFGVPGDDARWLPLMDNLLSYLQQNCIPATYWAAGPGWGSYKLSVEPLNGQDRPQWATLQKYVQSSNSCTAVGPAK</sequence>
<protein>
    <submittedName>
        <fullName evidence="6">Aryl-phospho-beta-D-glucosidase BglC, GH1 family</fullName>
    </submittedName>
</protein>
<gene>
    <name evidence="6" type="ORF">SAMN05216409_107285</name>
</gene>
<dbReference type="GO" id="GO:0009251">
    <property type="term" value="P:glucan catabolic process"/>
    <property type="evidence" value="ECO:0007669"/>
    <property type="project" value="TreeGrafter"/>
</dbReference>
<dbReference type="Pfam" id="PF00150">
    <property type="entry name" value="Cellulase"/>
    <property type="match status" value="2"/>
</dbReference>
<reference evidence="6 7" key="1">
    <citation type="submission" date="2016-10" db="EMBL/GenBank/DDBJ databases">
        <authorList>
            <person name="Varghese N."/>
            <person name="Submissions S."/>
        </authorList>
    </citation>
    <scope>NUCLEOTIDE SEQUENCE [LARGE SCALE GENOMIC DNA]</scope>
    <source>
        <strain evidence="6 7">LMG 21974</strain>
    </source>
</reference>
<feature type="region of interest" description="Disordered" evidence="3">
    <location>
        <begin position="351"/>
        <end position="437"/>
    </location>
</feature>
<dbReference type="PANTHER" id="PTHR34142">
    <property type="entry name" value="ENDO-BETA-1,4-GLUCANASE A"/>
    <property type="match status" value="1"/>
</dbReference>
<feature type="compositionally biased region" description="Low complexity" evidence="3">
    <location>
        <begin position="356"/>
        <end position="379"/>
    </location>
</feature>
<keyword evidence="1" id="KW-0378">Hydrolase</keyword>
<dbReference type="InterPro" id="IPR001547">
    <property type="entry name" value="Glyco_hydro_5"/>
</dbReference>
<evidence type="ECO:0000256" key="3">
    <source>
        <dbReference type="SAM" id="MobiDB-lite"/>
    </source>
</evidence>
<dbReference type="SUPFAM" id="SSF51445">
    <property type="entry name" value="(Trans)glycosidases"/>
    <property type="match status" value="2"/>
</dbReference>
<dbReference type="GeneID" id="300267865"/>
<keyword evidence="4" id="KW-0732">Signal</keyword>
<feature type="compositionally biased region" description="Low complexity" evidence="3">
    <location>
        <begin position="387"/>
        <end position="414"/>
    </location>
</feature>
<dbReference type="EMBL" id="FOEV01000007">
    <property type="protein sequence ID" value="SEQ67966.1"/>
    <property type="molecule type" value="Genomic_DNA"/>
</dbReference>
<evidence type="ECO:0000259" key="5">
    <source>
        <dbReference type="Pfam" id="PF00150"/>
    </source>
</evidence>
<dbReference type="Gene3D" id="3.20.20.80">
    <property type="entry name" value="Glycosidases"/>
    <property type="match status" value="2"/>
</dbReference>
<feature type="signal peptide" evidence="4">
    <location>
        <begin position="1"/>
        <end position="34"/>
    </location>
</feature>
<dbReference type="Proteomes" id="UP000183210">
    <property type="component" value="Unassembled WGS sequence"/>
</dbReference>
<feature type="domain" description="Glycoside hydrolase family 5" evidence="5">
    <location>
        <begin position="470"/>
        <end position="723"/>
    </location>
</feature>
<evidence type="ECO:0000256" key="2">
    <source>
        <dbReference type="ARBA" id="ARBA00023295"/>
    </source>
</evidence>
<evidence type="ECO:0000256" key="1">
    <source>
        <dbReference type="ARBA" id="ARBA00022801"/>
    </source>
</evidence>
<feature type="domain" description="Glycoside hydrolase family 5" evidence="5">
    <location>
        <begin position="57"/>
        <end position="312"/>
    </location>
</feature>